<dbReference type="EMBL" id="VSRR010002218">
    <property type="protein sequence ID" value="MPC30244.1"/>
    <property type="molecule type" value="Genomic_DNA"/>
</dbReference>
<evidence type="ECO:0000313" key="2">
    <source>
        <dbReference type="EMBL" id="MPC30244.1"/>
    </source>
</evidence>
<evidence type="ECO:0000313" key="3">
    <source>
        <dbReference type="Proteomes" id="UP000324222"/>
    </source>
</evidence>
<reference evidence="2 3" key="1">
    <citation type="submission" date="2019-05" db="EMBL/GenBank/DDBJ databases">
        <title>Another draft genome of Portunus trituberculatus and its Hox gene families provides insights of decapod evolution.</title>
        <authorList>
            <person name="Jeong J.-H."/>
            <person name="Song I."/>
            <person name="Kim S."/>
            <person name="Choi T."/>
            <person name="Kim D."/>
            <person name="Ryu S."/>
            <person name="Kim W."/>
        </authorList>
    </citation>
    <scope>NUCLEOTIDE SEQUENCE [LARGE SCALE GENOMIC DNA]</scope>
    <source>
        <tissue evidence="2">Muscle</tissue>
    </source>
</reference>
<name>A0A5B7EBQ6_PORTR</name>
<proteinExistence type="predicted"/>
<evidence type="ECO:0000256" key="1">
    <source>
        <dbReference type="SAM" id="MobiDB-lite"/>
    </source>
</evidence>
<gene>
    <name evidence="2" type="ORF">E2C01_023504</name>
</gene>
<accession>A0A5B7EBQ6</accession>
<keyword evidence="3" id="KW-1185">Reference proteome</keyword>
<organism evidence="2 3">
    <name type="scientific">Portunus trituberculatus</name>
    <name type="common">Swimming crab</name>
    <name type="synonym">Neptunus trituberculatus</name>
    <dbReference type="NCBI Taxonomy" id="210409"/>
    <lineage>
        <taxon>Eukaryota</taxon>
        <taxon>Metazoa</taxon>
        <taxon>Ecdysozoa</taxon>
        <taxon>Arthropoda</taxon>
        <taxon>Crustacea</taxon>
        <taxon>Multicrustacea</taxon>
        <taxon>Malacostraca</taxon>
        <taxon>Eumalacostraca</taxon>
        <taxon>Eucarida</taxon>
        <taxon>Decapoda</taxon>
        <taxon>Pleocyemata</taxon>
        <taxon>Brachyura</taxon>
        <taxon>Eubrachyura</taxon>
        <taxon>Portunoidea</taxon>
        <taxon>Portunidae</taxon>
        <taxon>Portuninae</taxon>
        <taxon>Portunus</taxon>
    </lineage>
</organism>
<dbReference type="AlphaFoldDB" id="A0A5B7EBQ6"/>
<comment type="caution">
    <text evidence="2">The sequence shown here is derived from an EMBL/GenBank/DDBJ whole genome shotgun (WGS) entry which is preliminary data.</text>
</comment>
<dbReference type="Proteomes" id="UP000324222">
    <property type="component" value="Unassembled WGS sequence"/>
</dbReference>
<sequence>MRFCDSRAGNTQLLTQNPLCGTSALVSEHLMIITAIVITETLQQFTVPLWREHKQQAGKHPCLPHTTHHARRHMTPLAIS</sequence>
<protein>
    <submittedName>
        <fullName evidence="2">Uncharacterized protein</fullName>
    </submittedName>
</protein>
<feature type="region of interest" description="Disordered" evidence="1">
    <location>
        <begin position="58"/>
        <end position="80"/>
    </location>
</feature>